<dbReference type="KEGG" id="rpq:rpr22_0575"/>
<dbReference type="EMBL" id="CP001584">
    <property type="protein sequence ID" value="ADE30081.1"/>
    <property type="molecule type" value="Genomic_DNA"/>
</dbReference>
<dbReference type="Proteomes" id="UP000006931">
    <property type="component" value="Chromosome"/>
</dbReference>
<proteinExistence type="predicted"/>
<sequence>MNSALATYEVYIYNKALISCHTYGIKNVPLLLVILLQTF</sequence>
<reference evidence="1 2" key="1">
    <citation type="journal article" date="2010" name="Genome Res.">
        <title>Genomic, proteomic, and transcriptomic analysis of virulent and avirulent Rickettsia prowazekii reveals its adaptive mutation capabilities.</title>
        <authorList>
            <person name="Bechah Y."/>
            <person name="El Karkouri K."/>
            <person name="Mediannikov O."/>
            <person name="Leroy Q."/>
            <person name="Pelletier N."/>
            <person name="Robert C."/>
            <person name="Medigue C."/>
            <person name="Mege J.L."/>
            <person name="Raoult D."/>
        </authorList>
    </citation>
    <scope>NUCLEOTIDE SEQUENCE [LARGE SCALE GENOMIC DNA]</scope>
    <source>
        <strain evidence="1 2">Rp22</strain>
    </source>
</reference>
<protein>
    <submittedName>
        <fullName evidence="1">Uncharacterized protein</fullName>
    </submittedName>
</protein>
<organism evidence="1 2">
    <name type="scientific">Rickettsia prowazekii (strain Rp22)</name>
    <dbReference type="NCBI Taxonomy" id="449216"/>
    <lineage>
        <taxon>Bacteria</taxon>
        <taxon>Pseudomonadati</taxon>
        <taxon>Pseudomonadota</taxon>
        <taxon>Alphaproteobacteria</taxon>
        <taxon>Rickettsiales</taxon>
        <taxon>Rickettsiaceae</taxon>
        <taxon>Rickettsieae</taxon>
        <taxon>Rickettsia</taxon>
        <taxon>typhus group</taxon>
    </lineage>
</organism>
<accession>D5AXE2</accession>
<name>D5AXE2_RICPP</name>
<gene>
    <name evidence="1" type="ORF">rpr22_0575</name>
</gene>
<dbReference type="AlphaFoldDB" id="D5AXE2"/>
<dbReference type="HOGENOM" id="CLU_3316158_0_0_5"/>
<evidence type="ECO:0000313" key="1">
    <source>
        <dbReference type="EMBL" id="ADE30081.1"/>
    </source>
</evidence>
<evidence type="ECO:0000313" key="2">
    <source>
        <dbReference type="Proteomes" id="UP000006931"/>
    </source>
</evidence>